<evidence type="ECO:0000256" key="8">
    <source>
        <dbReference type="ARBA" id="ARBA00022932"/>
    </source>
</evidence>
<proteinExistence type="predicted"/>
<keyword evidence="8" id="KW-0548">Nucleotidyltransferase</keyword>
<dbReference type="GO" id="GO:0006508">
    <property type="term" value="P:proteolysis"/>
    <property type="evidence" value="ECO:0007669"/>
    <property type="project" value="UniProtKB-KW"/>
</dbReference>
<dbReference type="InterPro" id="IPR043128">
    <property type="entry name" value="Rev_trsase/Diguanyl_cyclase"/>
</dbReference>
<keyword evidence="2" id="KW-0479">Metal-binding</keyword>
<dbReference type="GO" id="GO:0006310">
    <property type="term" value="P:DNA recombination"/>
    <property type="evidence" value="ECO:0007669"/>
    <property type="project" value="UniProtKB-KW"/>
</dbReference>
<dbReference type="Pfam" id="PF24626">
    <property type="entry name" value="SH3_Tf2-1"/>
    <property type="match status" value="1"/>
</dbReference>
<dbReference type="GO" id="GO:0003964">
    <property type="term" value="F:RNA-directed DNA polymerase activity"/>
    <property type="evidence" value="ECO:0007669"/>
    <property type="project" value="UniProtKB-KW"/>
</dbReference>
<dbReference type="Gene3D" id="1.10.340.70">
    <property type="match status" value="1"/>
</dbReference>
<dbReference type="InterPro" id="IPR041588">
    <property type="entry name" value="Integrase_H2C2"/>
</dbReference>
<dbReference type="Pfam" id="PF17921">
    <property type="entry name" value="Integrase_H2C2"/>
    <property type="match status" value="1"/>
</dbReference>
<dbReference type="AlphaFoldDB" id="A0A6L2KHC0"/>
<protein>
    <submittedName>
        <fullName evidence="13">Uncharacterized protein</fullName>
    </submittedName>
</protein>
<dbReference type="GO" id="GO:0046872">
    <property type="term" value="F:metal ion binding"/>
    <property type="evidence" value="ECO:0007669"/>
    <property type="project" value="UniProtKB-KW"/>
</dbReference>
<dbReference type="InterPro" id="IPR043502">
    <property type="entry name" value="DNA/RNA_pol_sf"/>
</dbReference>
<evidence type="ECO:0000259" key="11">
    <source>
        <dbReference type="Pfam" id="PF17921"/>
    </source>
</evidence>
<feature type="domain" description="Integrase zinc-binding" evidence="11">
    <location>
        <begin position="275"/>
        <end position="330"/>
    </location>
</feature>
<keyword evidence="5" id="KW-0460">Magnesium</keyword>
<gene>
    <name evidence="13" type="ORF">Tci_019252</name>
</gene>
<evidence type="ECO:0000256" key="3">
    <source>
        <dbReference type="ARBA" id="ARBA00022750"/>
    </source>
</evidence>
<organism evidence="13">
    <name type="scientific">Tanacetum cinerariifolium</name>
    <name type="common">Dalmatian daisy</name>
    <name type="synonym">Chrysanthemum cinerariifolium</name>
    <dbReference type="NCBI Taxonomy" id="118510"/>
    <lineage>
        <taxon>Eukaryota</taxon>
        <taxon>Viridiplantae</taxon>
        <taxon>Streptophyta</taxon>
        <taxon>Embryophyta</taxon>
        <taxon>Tracheophyta</taxon>
        <taxon>Spermatophyta</taxon>
        <taxon>Magnoliopsida</taxon>
        <taxon>eudicotyledons</taxon>
        <taxon>Gunneridae</taxon>
        <taxon>Pentapetalae</taxon>
        <taxon>asterids</taxon>
        <taxon>campanulids</taxon>
        <taxon>Asterales</taxon>
        <taxon>Asteraceae</taxon>
        <taxon>Asteroideae</taxon>
        <taxon>Anthemideae</taxon>
        <taxon>Anthemidinae</taxon>
        <taxon>Tanacetum</taxon>
    </lineage>
</organism>
<keyword evidence="8" id="KW-0239">DNA-directed DNA polymerase</keyword>
<evidence type="ECO:0000256" key="1">
    <source>
        <dbReference type="ARBA" id="ARBA00022670"/>
    </source>
</evidence>
<name>A0A6L2KHC0_TANCI</name>
<evidence type="ECO:0000256" key="10">
    <source>
        <dbReference type="ARBA" id="ARBA00023172"/>
    </source>
</evidence>
<evidence type="ECO:0000256" key="7">
    <source>
        <dbReference type="ARBA" id="ARBA00022918"/>
    </source>
</evidence>
<dbReference type="GO" id="GO:0003677">
    <property type="term" value="F:DNA binding"/>
    <property type="evidence" value="ECO:0007669"/>
    <property type="project" value="UniProtKB-KW"/>
</dbReference>
<evidence type="ECO:0000256" key="5">
    <source>
        <dbReference type="ARBA" id="ARBA00022842"/>
    </source>
</evidence>
<dbReference type="GO" id="GO:0015074">
    <property type="term" value="P:DNA integration"/>
    <property type="evidence" value="ECO:0007669"/>
    <property type="project" value="UniProtKB-KW"/>
</dbReference>
<evidence type="ECO:0000256" key="4">
    <source>
        <dbReference type="ARBA" id="ARBA00022801"/>
    </source>
</evidence>
<feature type="domain" description="Tf2-1-like SH3-like" evidence="12">
    <location>
        <begin position="383"/>
        <end position="417"/>
    </location>
</feature>
<keyword evidence="10" id="KW-0233">DNA recombination</keyword>
<reference evidence="13" key="1">
    <citation type="journal article" date="2019" name="Sci. Rep.">
        <title>Draft genome of Tanacetum cinerariifolium, the natural source of mosquito coil.</title>
        <authorList>
            <person name="Yamashiro T."/>
            <person name="Shiraishi A."/>
            <person name="Satake H."/>
            <person name="Nakayama K."/>
        </authorList>
    </citation>
    <scope>NUCLEOTIDE SEQUENCE</scope>
</reference>
<dbReference type="PANTHER" id="PTHR37984">
    <property type="entry name" value="PROTEIN CBG26694"/>
    <property type="match status" value="1"/>
</dbReference>
<keyword evidence="9" id="KW-0238">DNA-binding</keyword>
<comment type="caution">
    <text evidence="13">The sequence shown here is derived from an EMBL/GenBank/DDBJ whole genome shotgun (WGS) entry which is preliminary data.</text>
</comment>
<keyword evidence="8" id="KW-0808">Transferase</keyword>
<dbReference type="InterPro" id="IPR050951">
    <property type="entry name" value="Retrovirus_Pol_polyprotein"/>
</dbReference>
<sequence>MLLQRRLKTSRRRNDLRMYRQFEIFPKVFPEDLPGLPSTREVEFQIDLVPGAASVARVPYRLAPSKMKKLSEQLKELSDKGFTRPSSLPWGAPILFVITSFEHEKRIFQKWHSEFSMNKKEHEEHLKAILELLKKEELYAKFSKCESWIPKVQFLSYVIDSQGIHVDLAKIESIKDWASPKTPTKIRQFLGLAGAPILALLEGSKDFVVYRDASHKRLGVVLMQREKTKIQKQKYLKKEDIGGMIKKDIPKEKLETRANGTLCFNGRSWLSCYGNLRTVIMHELHKSKYSIHPSSDKMYQDMKKLYWWPNMKADIATYVSKCLTCAKVKDEHQRPSGLLEVVKRYGIPISIICDRDPRFASNFWRSLQKALGEVKLWICQIIQVLEKVGSIANKLELPLELSRVHNTFHESHLKECHADEPLAVLLDGLHFDDKLHFIEEPVEIIDCEVKQLKQIRIMIFKVRWNCRRGPEFTWEREDKFQKKYPHLFTKTALTSSVAS</sequence>
<dbReference type="GO" id="GO:0003887">
    <property type="term" value="F:DNA-directed DNA polymerase activity"/>
    <property type="evidence" value="ECO:0007669"/>
    <property type="project" value="UniProtKB-KW"/>
</dbReference>
<evidence type="ECO:0000256" key="2">
    <source>
        <dbReference type="ARBA" id="ARBA00022723"/>
    </source>
</evidence>
<evidence type="ECO:0000313" key="13">
    <source>
        <dbReference type="EMBL" id="GEU47274.1"/>
    </source>
</evidence>
<dbReference type="EMBL" id="BKCJ010002247">
    <property type="protein sequence ID" value="GEU47274.1"/>
    <property type="molecule type" value="Genomic_DNA"/>
</dbReference>
<dbReference type="SUPFAM" id="SSF56672">
    <property type="entry name" value="DNA/RNA polymerases"/>
    <property type="match status" value="1"/>
</dbReference>
<dbReference type="Gene3D" id="3.10.10.10">
    <property type="entry name" value="HIV Type 1 Reverse Transcriptase, subunit A, domain 1"/>
    <property type="match status" value="1"/>
</dbReference>
<evidence type="ECO:0000256" key="9">
    <source>
        <dbReference type="ARBA" id="ARBA00023125"/>
    </source>
</evidence>
<evidence type="ECO:0000259" key="12">
    <source>
        <dbReference type="Pfam" id="PF24626"/>
    </source>
</evidence>
<keyword evidence="3" id="KW-0064">Aspartyl protease</keyword>
<accession>A0A6L2KHC0</accession>
<dbReference type="InterPro" id="IPR056924">
    <property type="entry name" value="SH3_Tf2-1"/>
</dbReference>
<keyword evidence="6" id="KW-0229">DNA integration</keyword>
<evidence type="ECO:0000256" key="6">
    <source>
        <dbReference type="ARBA" id="ARBA00022908"/>
    </source>
</evidence>
<dbReference type="PANTHER" id="PTHR37984:SF5">
    <property type="entry name" value="PROTEIN NYNRIN-LIKE"/>
    <property type="match status" value="1"/>
</dbReference>
<keyword evidence="4" id="KW-0378">Hydrolase</keyword>
<keyword evidence="7" id="KW-0695">RNA-directed DNA polymerase</keyword>
<dbReference type="GO" id="GO:0004190">
    <property type="term" value="F:aspartic-type endopeptidase activity"/>
    <property type="evidence" value="ECO:0007669"/>
    <property type="project" value="UniProtKB-KW"/>
</dbReference>
<dbReference type="Gene3D" id="3.30.70.270">
    <property type="match status" value="1"/>
</dbReference>
<keyword evidence="1" id="KW-0645">Protease</keyword>